<feature type="region of interest" description="Disordered" evidence="1">
    <location>
        <begin position="1"/>
        <end position="24"/>
    </location>
</feature>
<feature type="compositionally biased region" description="Basic and acidic residues" evidence="1">
    <location>
        <begin position="9"/>
        <end position="19"/>
    </location>
</feature>
<name>A0ABU2ZKN6_9SPHN</name>
<sequence>MDQATTDYYAKREQQERELAASATDPSIAAIHLDMAERYAKLVHADSNPKRKELGITNG</sequence>
<dbReference type="RefSeq" id="WP_311341721.1">
    <property type="nucleotide sequence ID" value="NZ_JAVRHS010000019.1"/>
</dbReference>
<protein>
    <submittedName>
        <fullName evidence="2">Uncharacterized protein</fullName>
    </submittedName>
</protein>
<dbReference type="Proteomes" id="UP001259803">
    <property type="component" value="Unassembled WGS sequence"/>
</dbReference>
<gene>
    <name evidence="2" type="ORF">RM533_13330</name>
</gene>
<evidence type="ECO:0000313" key="3">
    <source>
        <dbReference type="Proteomes" id="UP001259803"/>
    </source>
</evidence>
<evidence type="ECO:0000313" key="2">
    <source>
        <dbReference type="EMBL" id="MDT0577147.1"/>
    </source>
</evidence>
<dbReference type="EMBL" id="JAVRHS010000019">
    <property type="protein sequence ID" value="MDT0577147.1"/>
    <property type="molecule type" value="Genomic_DNA"/>
</dbReference>
<evidence type="ECO:0000256" key="1">
    <source>
        <dbReference type="SAM" id="MobiDB-lite"/>
    </source>
</evidence>
<comment type="caution">
    <text evidence="2">The sequence shown here is derived from an EMBL/GenBank/DDBJ whole genome shotgun (WGS) entry which is preliminary data.</text>
</comment>
<accession>A0ABU2ZKN6</accession>
<reference evidence="2 3" key="1">
    <citation type="submission" date="2023-09" db="EMBL/GenBank/DDBJ databases">
        <authorList>
            <person name="Rey-Velasco X."/>
        </authorList>
    </citation>
    <scope>NUCLEOTIDE SEQUENCE [LARGE SCALE GENOMIC DNA]</scope>
    <source>
        <strain evidence="2 3">F390</strain>
    </source>
</reference>
<proteinExistence type="predicted"/>
<organism evidence="2 3">
    <name type="scientific">Croceicoccus esteveae</name>
    <dbReference type="NCBI Taxonomy" id="3075597"/>
    <lineage>
        <taxon>Bacteria</taxon>
        <taxon>Pseudomonadati</taxon>
        <taxon>Pseudomonadota</taxon>
        <taxon>Alphaproteobacteria</taxon>
        <taxon>Sphingomonadales</taxon>
        <taxon>Erythrobacteraceae</taxon>
        <taxon>Croceicoccus</taxon>
    </lineage>
</organism>
<keyword evidence="3" id="KW-1185">Reference proteome</keyword>